<gene>
    <name evidence="1" type="ORF">ADL29_17845</name>
</gene>
<organism evidence="1 2">
    <name type="scientific">Streptomyces chattanoogensis</name>
    <dbReference type="NCBI Taxonomy" id="66876"/>
    <lineage>
        <taxon>Bacteria</taxon>
        <taxon>Bacillati</taxon>
        <taxon>Actinomycetota</taxon>
        <taxon>Actinomycetes</taxon>
        <taxon>Kitasatosporales</taxon>
        <taxon>Streptomycetaceae</taxon>
        <taxon>Streptomyces</taxon>
    </lineage>
</organism>
<dbReference type="EMBL" id="LGKG01000137">
    <property type="protein sequence ID" value="KPC62624.1"/>
    <property type="molecule type" value="Genomic_DNA"/>
</dbReference>
<proteinExistence type="predicted"/>
<reference evidence="2" key="1">
    <citation type="submission" date="2015-07" db="EMBL/GenBank/DDBJ databases">
        <authorList>
            <person name="Ju K.-S."/>
            <person name="Doroghazi J.R."/>
            <person name="Metcalf W.W."/>
        </authorList>
    </citation>
    <scope>NUCLEOTIDE SEQUENCE [LARGE SCALE GENOMIC DNA]</scope>
    <source>
        <strain evidence="2">NRRL ISP-5002</strain>
    </source>
</reference>
<dbReference type="AlphaFoldDB" id="A0A0N1JXR9"/>
<name>A0A0N1JXR9_9ACTN</name>
<accession>A0A0N1JXR9</accession>
<protein>
    <submittedName>
        <fullName evidence="1">Uncharacterized protein</fullName>
    </submittedName>
</protein>
<evidence type="ECO:0000313" key="2">
    <source>
        <dbReference type="Proteomes" id="UP000037982"/>
    </source>
</evidence>
<evidence type="ECO:0000313" key="1">
    <source>
        <dbReference type="EMBL" id="KPC62624.1"/>
    </source>
</evidence>
<comment type="caution">
    <text evidence="1">The sequence shown here is derived from an EMBL/GenBank/DDBJ whole genome shotgun (WGS) entry which is preliminary data.</text>
</comment>
<dbReference type="Proteomes" id="UP000037982">
    <property type="component" value="Unassembled WGS sequence"/>
</dbReference>
<sequence>MSPGRLAVADAIAAAGPGRHYLHVIRPVIDREALAEVLYLGSNWFALGPVSGERFDRLTRLVDEALSDTSNRCGASVLSLVSDLPTDAGPVRTVARYVIEDGRCTEAGELNQLEYGACAITHARVEAERAAEDARTLATLPGRFDFI</sequence>
<keyword evidence="2" id="KW-1185">Reference proteome</keyword>
<dbReference type="PATRIC" id="fig|66876.3.peg.3900"/>